<evidence type="ECO:0000313" key="4">
    <source>
        <dbReference type="Proteomes" id="UP001316184"/>
    </source>
</evidence>
<dbReference type="InterPro" id="IPR036689">
    <property type="entry name" value="ESAT-6-like_sf"/>
</dbReference>
<feature type="compositionally biased region" description="Polar residues" evidence="1">
    <location>
        <begin position="112"/>
        <end position="122"/>
    </location>
</feature>
<gene>
    <name evidence="3" type="ORF">NQV15_17785</name>
</gene>
<keyword evidence="2" id="KW-1133">Transmembrane helix</keyword>
<proteinExistence type="predicted"/>
<evidence type="ECO:0000313" key="3">
    <source>
        <dbReference type="EMBL" id="UUP13678.1"/>
    </source>
</evidence>
<name>A0ABY5MAI1_9ACTN</name>
<keyword evidence="4" id="KW-1185">Reference proteome</keyword>
<feature type="transmembrane region" description="Helical" evidence="2">
    <location>
        <begin position="198"/>
        <end position="223"/>
    </location>
</feature>
<sequence length="446" mass="46820">MTARSGEWHLVGRDGDPVPASEHDVDVVAREMASRATAAGDVKDVLSALAKLDGWKGDAAEVFAQKAEEVLDNLGKVVDRYESVAEALTSWATEVGTARTDTRRALQDAEAAQQTIDTNPETTPVPGEELTPDQESANTRRENAQADLTAACTALNNAMHALDAAADRAKNSIEDAADKWDDGRFAGLKNWIREHADIIDLLVTILEVISIIVGVVLFIAVVFFTAPVWLVVAAVAVAAAVLVGVTMLAAADTGKRDWKDVGMAAIGLALTVGGMGLTTLAAKGLTRLVPQVASRVGTAAANATRAAWAQRLSTWQAFQNASRIANPANNLARWAAGVRGNMGAAIQAADDAGRATVEALGALPTTRVTRLLTQDAGLAQSLTTLRSLKNLGLHGDELAQATRLTAQINAAIAANLSNLGLMIEQAPGTLQHAVDVAHHPTWTTRP</sequence>
<feature type="transmembrane region" description="Helical" evidence="2">
    <location>
        <begin position="261"/>
        <end position="282"/>
    </location>
</feature>
<keyword evidence="2" id="KW-0472">Membrane</keyword>
<protein>
    <recommendedName>
        <fullName evidence="5">WXG100 family type VII secretion target</fullName>
    </recommendedName>
</protein>
<evidence type="ECO:0008006" key="5">
    <source>
        <dbReference type="Google" id="ProtNLM"/>
    </source>
</evidence>
<evidence type="ECO:0000256" key="2">
    <source>
        <dbReference type="SAM" id="Phobius"/>
    </source>
</evidence>
<feature type="region of interest" description="Disordered" evidence="1">
    <location>
        <begin position="105"/>
        <end position="139"/>
    </location>
</feature>
<feature type="transmembrane region" description="Helical" evidence="2">
    <location>
        <begin position="229"/>
        <end position="249"/>
    </location>
</feature>
<accession>A0ABY5MAI1</accession>
<feature type="region of interest" description="Disordered" evidence="1">
    <location>
        <begin position="1"/>
        <end position="21"/>
    </location>
</feature>
<reference evidence="3 4" key="1">
    <citation type="submission" date="2022-08" db="EMBL/GenBank/DDBJ databases">
        <title>novel species in genus Aeromicrobium.</title>
        <authorList>
            <person name="Ye L."/>
        </authorList>
    </citation>
    <scope>NUCLEOTIDE SEQUENCE [LARGE SCALE GENOMIC DNA]</scope>
    <source>
        <strain evidence="4">zg-Y1379</strain>
    </source>
</reference>
<dbReference type="RefSeq" id="WP_232402358.1">
    <property type="nucleotide sequence ID" value="NZ_CP102173.1"/>
</dbReference>
<evidence type="ECO:0000256" key="1">
    <source>
        <dbReference type="SAM" id="MobiDB-lite"/>
    </source>
</evidence>
<dbReference type="EMBL" id="CP102173">
    <property type="protein sequence ID" value="UUP13678.1"/>
    <property type="molecule type" value="Genomic_DNA"/>
</dbReference>
<keyword evidence="2" id="KW-0812">Transmembrane</keyword>
<organism evidence="3 4">
    <name type="scientific">Aeromicrobium wangtongii</name>
    <dbReference type="NCBI Taxonomy" id="2969247"/>
    <lineage>
        <taxon>Bacteria</taxon>
        <taxon>Bacillati</taxon>
        <taxon>Actinomycetota</taxon>
        <taxon>Actinomycetes</taxon>
        <taxon>Propionibacteriales</taxon>
        <taxon>Nocardioidaceae</taxon>
        <taxon>Aeromicrobium</taxon>
    </lineage>
</organism>
<dbReference type="SUPFAM" id="SSF140453">
    <property type="entry name" value="EsxAB dimer-like"/>
    <property type="match status" value="1"/>
</dbReference>
<dbReference type="Proteomes" id="UP001316184">
    <property type="component" value="Chromosome"/>
</dbReference>